<organism evidence="2 3">
    <name type="scientific">Fictibacillus marinisediminis</name>
    <dbReference type="NCBI Taxonomy" id="2878389"/>
    <lineage>
        <taxon>Bacteria</taxon>
        <taxon>Bacillati</taxon>
        <taxon>Bacillota</taxon>
        <taxon>Bacilli</taxon>
        <taxon>Bacillales</taxon>
        <taxon>Fictibacillaceae</taxon>
        <taxon>Fictibacillus</taxon>
    </lineage>
</organism>
<protein>
    <submittedName>
        <fullName evidence="2">GNAT family N-acetyltransferase</fullName>
    </submittedName>
</protein>
<keyword evidence="3" id="KW-1185">Reference proteome</keyword>
<dbReference type="Proteomes" id="UP001139011">
    <property type="component" value="Unassembled WGS sequence"/>
</dbReference>
<dbReference type="SUPFAM" id="SSF55729">
    <property type="entry name" value="Acyl-CoA N-acyltransferases (Nat)"/>
    <property type="match status" value="1"/>
</dbReference>
<comment type="caution">
    <text evidence="2">The sequence shown here is derived from an EMBL/GenBank/DDBJ whole genome shotgun (WGS) entry which is preliminary data.</text>
</comment>
<gene>
    <name evidence="2" type="ORF">LCY76_05865</name>
</gene>
<dbReference type="Pfam" id="PF00583">
    <property type="entry name" value="Acetyltransf_1"/>
    <property type="match status" value="1"/>
</dbReference>
<evidence type="ECO:0000313" key="2">
    <source>
        <dbReference type="EMBL" id="MCK6256128.1"/>
    </source>
</evidence>
<dbReference type="GO" id="GO:0016747">
    <property type="term" value="F:acyltransferase activity, transferring groups other than amino-acyl groups"/>
    <property type="evidence" value="ECO:0007669"/>
    <property type="project" value="InterPro"/>
</dbReference>
<dbReference type="PROSITE" id="PS51186">
    <property type="entry name" value="GNAT"/>
    <property type="match status" value="1"/>
</dbReference>
<dbReference type="RefSeq" id="WP_248251839.1">
    <property type="nucleotide sequence ID" value="NZ_JAIWJX010000002.1"/>
</dbReference>
<feature type="domain" description="N-acetyltransferase" evidence="1">
    <location>
        <begin position="2"/>
        <end position="153"/>
    </location>
</feature>
<dbReference type="EMBL" id="JAIWJX010000002">
    <property type="protein sequence ID" value="MCK6256128.1"/>
    <property type="molecule type" value="Genomic_DNA"/>
</dbReference>
<name>A0A9X1X918_9BACL</name>
<dbReference type="PANTHER" id="PTHR43328">
    <property type="entry name" value="ACETYLTRANSFERASE-RELATED"/>
    <property type="match status" value="1"/>
</dbReference>
<dbReference type="AlphaFoldDB" id="A0A9X1X918"/>
<evidence type="ECO:0000313" key="3">
    <source>
        <dbReference type="Proteomes" id="UP001139011"/>
    </source>
</evidence>
<dbReference type="CDD" id="cd04301">
    <property type="entry name" value="NAT_SF"/>
    <property type="match status" value="1"/>
</dbReference>
<proteinExistence type="predicted"/>
<reference evidence="2" key="1">
    <citation type="submission" date="2021-09" db="EMBL/GenBank/DDBJ databases">
        <title>Genome analysis of Fictibacillus sp. KIGAM418 isolated from marine sediment.</title>
        <authorList>
            <person name="Seo M.-J."/>
            <person name="Cho E.-S."/>
            <person name="Hwang C.Y."/>
        </authorList>
    </citation>
    <scope>NUCLEOTIDE SEQUENCE</scope>
    <source>
        <strain evidence="2">KIGAM418</strain>
    </source>
</reference>
<sequence length="153" mass="17971">MIELKPVDRGNWEEVLLLKVKKEQEHFVPSVAVSLAKVYIKPDGDDVEYLPFAIYAEGMMVGFIMHAFEEQSDNMYWINGFLIDEKHQGKGYGKRAMIEMISWIEERFPHSRETRLTVHQENQKAAVLYKRLGYLPTGDVYEGEIVYKRERIQ</sequence>
<accession>A0A9X1X918</accession>
<dbReference type="InterPro" id="IPR016181">
    <property type="entry name" value="Acyl_CoA_acyltransferase"/>
</dbReference>
<dbReference type="PANTHER" id="PTHR43328:SF1">
    <property type="entry name" value="N-ACETYLTRANSFERASE DOMAIN-CONTAINING PROTEIN"/>
    <property type="match status" value="1"/>
</dbReference>
<dbReference type="InterPro" id="IPR000182">
    <property type="entry name" value="GNAT_dom"/>
</dbReference>
<evidence type="ECO:0000259" key="1">
    <source>
        <dbReference type="PROSITE" id="PS51186"/>
    </source>
</evidence>
<dbReference type="Gene3D" id="3.40.630.30">
    <property type="match status" value="1"/>
</dbReference>